<dbReference type="SMR" id="Q9XXL2"/>
<dbReference type="HOGENOM" id="CLU_032341_2_0_1"/>
<dbReference type="GeneID" id="191534"/>
<dbReference type="GO" id="GO:0016020">
    <property type="term" value="C:membrane"/>
    <property type="evidence" value="ECO:0007669"/>
    <property type="project" value="UniProtKB-SubCell"/>
</dbReference>
<dbReference type="CAZy" id="GT14">
    <property type="family name" value="Glycosyltransferase Family 14"/>
</dbReference>
<comment type="subcellular location">
    <subcellularLocation>
        <location evidence="1">Membrane</location>
        <topology evidence="1">Single-pass type II membrane protein</topology>
    </subcellularLocation>
</comment>
<evidence type="ECO:0000313" key="7">
    <source>
        <dbReference type="Proteomes" id="UP000001940"/>
    </source>
</evidence>
<keyword evidence="5" id="KW-0325">Glycoprotein</keyword>
<sequence length="478" mass="55749">MKNFLSKNVQNPLSVCTLIMLYNTMWTTYLHISRPRFDTTLSTERKLFILERMIESFRKGGQMCKNERYYCKRPETAHVDCGRVLRGDKTYLETLSGKYRIPLIPNEQLNMSCEAISERVVPKNAKFKPLKLNGTAFARVVYVEYEFIEKQVQAAYHYQNWFCFAVDRNSSIEFQKKMKQLAEGLPNVILLPVTESYDEDGHNINSAHYRCMMELVTRPGWSYLVLLQNFDLITKSVYEMDRIFELLDGANDVNLASKRPGRRKPNLKWDLKTLKLFRNKTIINKTILNSEIEISTGYVQASLSRAAAQWLINDVDVTTFMNQLNQSAKACDEQFISTFQINEALKMPGHFTSQCIRRGISLPSFTRFSRWVLPDQNTRENCSTQAVRHNLCLFGIEDFRTLSEMPVLLFNKVIPGFDYSIVDCTAELMYNRTFLGQVDHELREDFYRNLVNVQFHKNHNTPGYILNCTSDFEALNYY</sequence>
<dbReference type="PANTHER" id="PTHR46671">
    <property type="entry name" value="PROTEIN CBG11221"/>
    <property type="match status" value="1"/>
</dbReference>
<keyword evidence="7" id="KW-1185">Reference proteome</keyword>
<organism evidence="6 7">
    <name type="scientific">Caenorhabditis elegans</name>
    <dbReference type="NCBI Taxonomy" id="6239"/>
    <lineage>
        <taxon>Eukaryota</taxon>
        <taxon>Metazoa</taxon>
        <taxon>Ecdysozoa</taxon>
        <taxon>Nematoda</taxon>
        <taxon>Chromadorea</taxon>
        <taxon>Rhabditida</taxon>
        <taxon>Rhabditina</taxon>
        <taxon>Rhabditomorpha</taxon>
        <taxon>Rhabditoidea</taxon>
        <taxon>Rhabditidae</taxon>
        <taxon>Peloderinae</taxon>
        <taxon>Caenorhabditis</taxon>
    </lineage>
</organism>
<keyword evidence="2" id="KW-0328">Glycosyltransferase</keyword>
<dbReference type="CTD" id="191534"/>
<dbReference type="Proteomes" id="UP000001940">
    <property type="component" value="Chromosome I"/>
</dbReference>
<dbReference type="Pfam" id="PF02485">
    <property type="entry name" value="Branch"/>
    <property type="match status" value="1"/>
</dbReference>
<dbReference type="FunCoup" id="Q9XXL2">
    <property type="interactions" value="8"/>
</dbReference>
<name>Q9XXL2_CAEEL</name>
<dbReference type="PIR" id="T27714">
    <property type="entry name" value="T27714"/>
</dbReference>
<keyword evidence="4" id="KW-0472">Membrane</keyword>
<accession>Q9XXL2</accession>
<dbReference type="RefSeq" id="NP_493314.1">
    <property type="nucleotide sequence ID" value="NM_060913.1"/>
</dbReference>
<evidence type="ECO:0000313" key="8">
    <source>
        <dbReference type="WormBase" id="ZK1225.2"/>
    </source>
</evidence>
<dbReference type="UCSC" id="ZK1225.2">
    <property type="organism name" value="c. elegans"/>
</dbReference>
<dbReference type="OrthoDB" id="2019572at2759"/>
<evidence type="ECO:0000313" key="6">
    <source>
        <dbReference type="EMBL" id="CAA18374.1"/>
    </source>
</evidence>
<evidence type="ECO:0000256" key="4">
    <source>
        <dbReference type="ARBA" id="ARBA00023136"/>
    </source>
</evidence>
<dbReference type="AlphaFoldDB" id="Q9XXL2"/>
<dbReference type="OMA" id="QNTRENC"/>
<dbReference type="eggNOG" id="KOG0799">
    <property type="taxonomic scope" value="Eukaryota"/>
</dbReference>
<proteinExistence type="predicted"/>
<keyword evidence="3" id="KW-0808">Transferase</keyword>
<dbReference type="GO" id="GO:0016757">
    <property type="term" value="F:glycosyltransferase activity"/>
    <property type="evidence" value="ECO:0007669"/>
    <property type="project" value="UniProtKB-KW"/>
</dbReference>
<dbReference type="InParanoid" id="Q9XXL2"/>
<dbReference type="PhylomeDB" id="Q9XXL2"/>
<gene>
    <name evidence="6" type="ORF">CELE_ZK1225.2</name>
    <name evidence="6 8" type="ORF">ZK1225.2</name>
</gene>
<dbReference type="EMBL" id="BX284601">
    <property type="protein sequence ID" value="CAA18374.1"/>
    <property type="molecule type" value="Genomic_DNA"/>
</dbReference>
<evidence type="ECO:0000256" key="1">
    <source>
        <dbReference type="ARBA" id="ARBA00004606"/>
    </source>
</evidence>
<evidence type="ECO:0000256" key="3">
    <source>
        <dbReference type="ARBA" id="ARBA00022679"/>
    </source>
</evidence>
<dbReference type="AGR" id="WB:WBGene00014236"/>
<dbReference type="WormBase" id="ZK1225.2">
    <property type="protein sequence ID" value="CE19341"/>
    <property type="gene ID" value="WBGene00014236"/>
</dbReference>
<dbReference type="PANTHER" id="PTHR46671:SF1">
    <property type="entry name" value="CORE-2_I-BRANCHING ENZYME-RELATED"/>
    <property type="match status" value="1"/>
</dbReference>
<dbReference type="InterPro" id="IPR003406">
    <property type="entry name" value="Glyco_trans_14"/>
</dbReference>
<evidence type="ECO:0000256" key="2">
    <source>
        <dbReference type="ARBA" id="ARBA00022676"/>
    </source>
</evidence>
<protein>
    <submittedName>
        <fullName evidence="6">Glycosyltransferase family 92 protein</fullName>
    </submittedName>
</protein>
<dbReference type="KEGG" id="cel:CELE_ZK1225.2"/>
<dbReference type="PaxDb" id="6239-ZK1225.2"/>
<reference evidence="6 7" key="1">
    <citation type="journal article" date="1998" name="Science">
        <title>Genome sequence of the nematode C. elegans: a platform for investigating biology.</title>
        <authorList>
            <consortium name="The C. elegans sequencing consortium"/>
            <person name="Sulson J.E."/>
            <person name="Waterston R."/>
        </authorList>
    </citation>
    <scope>NUCLEOTIDE SEQUENCE [LARGE SCALE GENOMIC DNA]</scope>
    <source>
        <strain evidence="6 7">Bristol N2</strain>
    </source>
</reference>
<evidence type="ECO:0000256" key="5">
    <source>
        <dbReference type="ARBA" id="ARBA00023180"/>
    </source>
</evidence>